<feature type="transmembrane region" description="Helical" evidence="1">
    <location>
        <begin position="114"/>
        <end position="137"/>
    </location>
</feature>
<gene>
    <name evidence="3" type="ORF">OWO01_00585</name>
</gene>
<dbReference type="Pfam" id="PF02517">
    <property type="entry name" value="Rce1-like"/>
    <property type="match status" value="1"/>
</dbReference>
<dbReference type="EMBL" id="JAPRAT010000001">
    <property type="protein sequence ID" value="MCZ0701705.1"/>
    <property type="molecule type" value="Genomic_DNA"/>
</dbReference>
<dbReference type="AlphaFoldDB" id="A0A9J6R8U4"/>
<dbReference type="GO" id="GO:0080120">
    <property type="term" value="P:CAAX-box protein maturation"/>
    <property type="evidence" value="ECO:0007669"/>
    <property type="project" value="UniProtKB-ARBA"/>
</dbReference>
<organism evidence="3 4">
    <name type="scientific">Natronobacillus azotifigens</name>
    <dbReference type="NCBI Taxonomy" id="472978"/>
    <lineage>
        <taxon>Bacteria</taxon>
        <taxon>Bacillati</taxon>
        <taxon>Bacillota</taxon>
        <taxon>Bacilli</taxon>
        <taxon>Bacillales</taxon>
        <taxon>Bacillaceae</taxon>
        <taxon>Natronobacillus</taxon>
    </lineage>
</organism>
<comment type="caution">
    <text evidence="3">The sequence shown here is derived from an EMBL/GenBank/DDBJ whole genome shotgun (WGS) entry which is preliminary data.</text>
</comment>
<dbReference type="InterPro" id="IPR003675">
    <property type="entry name" value="Rce1/LyrA-like_dom"/>
</dbReference>
<evidence type="ECO:0000313" key="4">
    <source>
        <dbReference type="Proteomes" id="UP001084197"/>
    </source>
</evidence>
<feature type="transmembrane region" description="Helical" evidence="1">
    <location>
        <begin position="173"/>
        <end position="191"/>
    </location>
</feature>
<name>A0A9J6R8U4_9BACI</name>
<dbReference type="PROSITE" id="PS51257">
    <property type="entry name" value="PROKAR_LIPOPROTEIN"/>
    <property type="match status" value="1"/>
</dbReference>
<sequence length="224" mass="25385">MRQKDQGLLLMLVVVIACVIMAFVDIVSPNYPIKSAGKILLFLVVPLAYRRLNRSVSYRELFILSKQNRKGTIIFAAVVYVFIILAYFSIGTYFDFSNVTVALENNIGVNAKNFIFVALYIAIVNSLLEEFFFRGFAFLTLKKFTTRKFAYVFSAGVFSVYHVAIMTSWFTPGLFILLIVSLFVAGLFFNWLNERAGSIYPSWIVHASANFAINTIGLLLFEII</sequence>
<feature type="transmembrane region" description="Helical" evidence="1">
    <location>
        <begin position="149"/>
        <end position="167"/>
    </location>
</feature>
<reference evidence="3" key="1">
    <citation type="submission" date="2022-11" db="EMBL/GenBank/DDBJ databases">
        <title>WGS of Natronobacillus azotifigens 24KS-1, an anaerobic diazotrophic haloalkaliphile from soda-rich habitats.</title>
        <authorList>
            <person name="Sorokin D.Y."/>
            <person name="Merkel A.Y."/>
        </authorList>
    </citation>
    <scope>NUCLEOTIDE SEQUENCE</scope>
    <source>
        <strain evidence="3">24KS-1</strain>
    </source>
</reference>
<feature type="transmembrane region" description="Helical" evidence="1">
    <location>
        <begin position="203"/>
        <end position="221"/>
    </location>
</feature>
<feature type="transmembrane region" description="Helical" evidence="1">
    <location>
        <begin position="73"/>
        <end position="94"/>
    </location>
</feature>
<feature type="transmembrane region" description="Helical" evidence="1">
    <location>
        <begin position="7"/>
        <end position="27"/>
    </location>
</feature>
<evidence type="ECO:0000259" key="2">
    <source>
        <dbReference type="Pfam" id="PF02517"/>
    </source>
</evidence>
<protein>
    <submittedName>
        <fullName evidence="3">Type II CAAX endopeptidase family protein</fullName>
    </submittedName>
</protein>
<evidence type="ECO:0000256" key="1">
    <source>
        <dbReference type="SAM" id="Phobius"/>
    </source>
</evidence>
<feature type="domain" description="CAAX prenyl protease 2/Lysostaphin resistance protein A-like" evidence="2">
    <location>
        <begin position="113"/>
        <end position="211"/>
    </location>
</feature>
<accession>A0A9J6R8U4</accession>
<keyword evidence="4" id="KW-1185">Reference proteome</keyword>
<keyword evidence="1" id="KW-0812">Transmembrane</keyword>
<dbReference type="RefSeq" id="WP_268778469.1">
    <property type="nucleotide sequence ID" value="NZ_JAPRAT010000001.1"/>
</dbReference>
<keyword evidence="1" id="KW-1133">Transmembrane helix</keyword>
<feature type="transmembrane region" description="Helical" evidence="1">
    <location>
        <begin position="33"/>
        <end position="52"/>
    </location>
</feature>
<dbReference type="Proteomes" id="UP001084197">
    <property type="component" value="Unassembled WGS sequence"/>
</dbReference>
<proteinExistence type="predicted"/>
<keyword evidence="1" id="KW-0472">Membrane</keyword>
<dbReference type="GO" id="GO:0004175">
    <property type="term" value="F:endopeptidase activity"/>
    <property type="evidence" value="ECO:0007669"/>
    <property type="project" value="UniProtKB-ARBA"/>
</dbReference>
<evidence type="ECO:0000313" key="3">
    <source>
        <dbReference type="EMBL" id="MCZ0701705.1"/>
    </source>
</evidence>